<evidence type="ECO:0000256" key="1">
    <source>
        <dbReference type="SAM" id="MobiDB-lite"/>
    </source>
</evidence>
<sequence>MEKNELSGIPDDPDDPVVTTDDPNTCALVKNTSKEIGAAHDKFEEGNNHDILESCSSKHEKHQPDDTTIEIKQLEEILGVSLNSKTIHEPVSRCCIYKVPRDLRNIDIRAYTPQVISIGPFHHGKHWLSEMENQKSKYMLEFLKREGVEKGAKKLKEFKGFIEEKEQIIRSYYQENSTLVSPEFVKMILRDAVFIIEFFLKNVERAEKSKFDFYLDTTYVRATITRDLQLLENQLPYFVLKSLFAKGAFHKFTKKDYPHRGGPFLSLSHLFFFGYFPEPDNEIRQHEIQHFTDLRRCFLLMDLLPRDQKQGGHVRRNSTTSTARDHVSAVPTATKLHWSGVKFKKGIEGRSSLGISCEYVPRAIRIPPCGELQIPFIKEVMLQIPRIEIDDRSECLYRNMMAWELCHYPYETHICNFILLMECLINTKEDVDFLVDQKIIFSSLGDNAIVATMFNNLTLQITPSHSVYHSLGEKLKAHYDKRWSRTMATLKTVYFVDLLTSTKTVAAVVLLVLTFIQTVYSVL</sequence>
<comment type="caution">
    <text evidence="2">The sequence shown here is derived from an EMBL/GenBank/DDBJ whole genome shotgun (WGS) entry which is preliminary data.</text>
</comment>
<dbReference type="AlphaFoldDB" id="A0AAD9UAR5"/>
<dbReference type="PANTHER" id="PTHR31170">
    <property type="entry name" value="BNAC04G53230D PROTEIN"/>
    <property type="match status" value="1"/>
</dbReference>
<accession>A0AAD9UAR5</accession>
<gene>
    <name evidence="2" type="ORF">Ddye_018247</name>
</gene>
<protein>
    <submittedName>
        <fullName evidence="2">Uncharacterized protein</fullName>
    </submittedName>
</protein>
<dbReference type="PANTHER" id="PTHR31170:SF9">
    <property type="entry name" value="PROTEIN, PUTATIVE (DUF247)-RELATED"/>
    <property type="match status" value="1"/>
</dbReference>
<evidence type="ECO:0000313" key="3">
    <source>
        <dbReference type="Proteomes" id="UP001280121"/>
    </source>
</evidence>
<evidence type="ECO:0000313" key="2">
    <source>
        <dbReference type="EMBL" id="KAK2650758.1"/>
    </source>
</evidence>
<reference evidence="2" key="1">
    <citation type="journal article" date="2023" name="Plant J.">
        <title>Genome sequences and population genomics provide insights into the demographic history, inbreeding, and mutation load of two 'living fossil' tree species of Dipteronia.</title>
        <authorList>
            <person name="Feng Y."/>
            <person name="Comes H.P."/>
            <person name="Chen J."/>
            <person name="Zhu S."/>
            <person name="Lu R."/>
            <person name="Zhang X."/>
            <person name="Li P."/>
            <person name="Qiu J."/>
            <person name="Olsen K.M."/>
            <person name="Qiu Y."/>
        </authorList>
    </citation>
    <scope>NUCLEOTIDE SEQUENCE</scope>
    <source>
        <strain evidence="2">KIB01</strain>
    </source>
</reference>
<dbReference type="EMBL" id="JANJYI010000005">
    <property type="protein sequence ID" value="KAK2650758.1"/>
    <property type="molecule type" value="Genomic_DNA"/>
</dbReference>
<name>A0AAD9UAR5_9ROSI</name>
<dbReference type="Pfam" id="PF03140">
    <property type="entry name" value="DUF247"/>
    <property type="match status" value="1"/>
</dbReference>
<keyword evidence="3" id="KW-1185">Reference proteome</keyword>
<feature type="region of interest" description="Disordered" evidence="1">
    <location>
        <begin position="1"/>
        <end position="23"/>
    </location>
</feature>
<organism evidence="2 3">
    <name type="scientific">Dipteronia dyeriana</name>
    <dbReference type="NCBI Taxonomy" id="168575"/>
    <lineage>
        <taxon>Eukaryota</taxon>
        <taxon>Viridiplantae</taxon>
        <taxon>Streptophyta</taxon>
        <taxon>Embryophyta</taxon>
        <taxon>Tracheophyta</taxon>
        <taxon>Spermatophyta</taxon>
        <taxon>Magnoliopsida</taxon>
        <taxon>eudicotyledons</taxon>
        <taxon>Gunneridae</taxon>
        <taxon>Pentapetalae</taxon>
        <taxon>rosids</taxon>
        <taxon>malvids</taxon>
        <taxon>Sapindales</taxon>
        <taxon>Sapindaceae</taxon>
        <taxon>Hippocastanoideae</taxon>
        <taxon>Acereae</taxon>
        <taxon>Dipteronia</taxon>
    </lineage>
</organism>
<dbReference type="Proteomes" id="UP001280121">
    <property type="component" value="Unassembled WGS sequence"/>
</dbReference>
<dbReference type="InterPro" id="IPR004158">
    <property type="entry name" value="DUF247_pln"/>
</dbReference>
<proteinExistence type="predicted"/>